<feature type="compositionally biased region" description="Basic and acidic residues" evidence="3">
    <location>
        <begin position="90"/>
        <end position="107"/>
    </location>
</feature>
<dbReference type="InterPro" id="IPR016197">
    <property type="entry name" value="Chromo-like_dom_sf"/>
</dbReference>
<organism evidence="5 6">
    <name type="scientific">Peronospora belbahrii</name>
    <dbReference type="NCBI Taxonomy" id="622444"/>
    <lineage>
        <taxon>Eukaryota</taxon>
        <taxon>Sar</taxon>
        <taxon>Stramenopiles</taxon>
        <taxon>Oomycota</taxon>
        <taxon>Peronosporomycetes</taxon>
        <taxon>Peronosporales</taxon>
        <taxon>Peronosporaceae</taxon>
        <taxon>Peronospora</taxon>
    </lineage>
</organism>
<feature type="compositionally biased region" description="Basic residues" evidence="3">
    <location>
        <begin position="108"/>
        <end position="117"/>
    </location>
</feature>
<feature type="compositionally biased region" description="Low complexity" evidence="3">
    <location>
        <begin position="141"/>
        <end position="153"/>
    </location>
</feature>
<sequence>MSLEESSVLMDRALVTMCQDLPESLGLYNTEKDQYSLLAIRSIPLLEKVGAESRKFVLIRDWMRAYEPLIDQQLSVEINLETLKEIDVRERKEKEEELENDERMREAVKKKKKKKQEKKQEKKETSKAMEMIQKKTKEKTTTTTKRSTMSSSKNQVNKTRTKVRYVQLESDEDDDELSLDESSSSSDESSSEMTSSSESDSDSSKPTKKRTRTVSNLPSKKMVLSSDEDEEPNEMFDTDDPDVYEVETILRKKKGEKYGEQDLYEVKWEGYDETTWEPASNISKDLIDEFEGQPVREDVYTVQEIMDRRSKRDPETRLKTHQYKVKWVGYDDLTWEPAENLPHNMRRKFDQKYESRKRQRS</sequence>
<reference evidence="5" key="1">
    <citation type="submission" date="2021-11" db="EMBL/GenBank/DDBJ databases">
        <authorList>
            <person name="Islam A."/>
            <person name="Islam S."/>
            <person name="Flora M.S."/>
            <person name="Rahman M."/>
            <person name="Ziaur R.M."/>
            <person name="Epstein J.H."/>
            <person name="Hassan M."/>
            <person name="Klassen M."/>
            <person name="Woodard K."/>
            <person name="Webb A."/>
            <person name="Webby R.J."/>
            <person name="El Zowalaty M.E."/>
        </authorList>
    </citation>
    <scope>NUCLEOTIDE SEQUENCE</scope>
    <source>
        <strain evidence="5">Pbs3</strain>
    </source>
</reference>
<comment type="caution">
    <text evidence="5">The sequence shown here is derived from an EMBL/GenBank/DDBJ whole genome shotgun (WGS) entry which is preliminary data.</text>
</comment>
<feature type="domain" description="Chromo" evidence="4">
    <location>
        <begin position="300"/>
        <end position="361"/>
    </location>
</feature>
<evidence type="ECO:0000313" key="6">
    <source>
        <dbReference type="Proteomes" id="UP001160483"/>
    </source>
</evidence>
<keyword evidence="2" id="KW-0539">Nucleus</keyword>
<dbReference type="PROSITE" id="PS50013">
    <property type="entry name" value="CHROMO_2"/>
    <property type="match status" value="2"/>
</dbReference>
<dbReference type="Pfam" id="PF00385">
    <property type="entry name" value="Chromo"/>
    <property type="match status" value="2"/>
</dbReference>
<dbReference type="InterPro" id="IPR000953">
    <property type="entry name" value="Chromo/chromo_shadow_dom"/>
</dbReference>
<evidence type="ECO:0000259" key="4">
    <source>
        <dbReference type="PROSITE" id="PS50013"/>
    </source>
</evidence>
<feature type="compositionally biased region" description="Acidic residues" evidence="3">
    <location>
        <begin position="226"/>
        <end position="242"/>
    </location>
</feature>
<evidence type="ECO:0000256" key="1">
    <source>
        <dbReference type="ARBA" id="ARBA00004123"/>
    </source>
</evidence>
<feature type="compositionally biased region" description="Acidic residues" evidence="3">
    <location>
        <begin position="169"/>
        <end position="179"/>
    </location>
</feature>
<accession>A0AAU9L4C1</accession>
<name>A0AAU9L4C1_9STRA</name>
<evidence type="ECO:0000256" key="2">
    <source>
        <dbReference type="ARBA" id="ARBA00023242"/>
    </source>
</evidence>
<gene>
    <name evidence="5" type="ORF">PBS003_LOCUS1807</name>
</gene>
<dbReference type="Gene3D" id="2.40.50.40">
    <property type="match status" value="2"/>
</dbReference>
<dbReference type="PANTHER" id="PTHR22812">
    <property type="entry name" value="CHROMOBOX PROTEIN"/>
    <property type="match status" value="1"/>
</dbReference>
<comment type="subcellular location">
    <subcellularLocation>
        <location evidence="1">Nucleus</location>
    </subcellularLocation>
</comment>
<dbReference type="SMART" id="SM00298">
    <property type="entry name" value="CHROMO"/>
    <property type="match status" value="2"/>
</dbReference>
<dbReference type="SUPFAM" id="SSF54160">
    <property type="entry name" value="Chromo domain-like"/>
    <property type="match status" value="2"/>
</dbReference>
<evidence type="ECO:0000313" key="5">
    <source>
        <dbReference type="EMBL" id="CAH0474971.1"/>
    </source>
</evidence>
<dbReference type="AlphaFoldDB" id="A0AAU9L4C1"/>
<feature type="domain" description="Chromo" evidence="4">
    <location>
        <begin position="244"/>
        <end position="282"/>
    </location>
</feature>
<proteinExistence type="predicted"/>
<dbReference type="CDD" id="cd00024">
    <property type="entry name" value="CD_CSD"/>
    <property type="match status" value="1"/>
</dbReference>
<feature type="compositionally biased region" description="Low complexity" evidence="3">
    <location>
        <begin position="180"/>
        <end position="198"/>
    </location>
</feature>
<protein>
    <recommendedName>
        <fullName evidence="4">Chromo domain-containing protein</fullName>
    </recommendedName>
</protein>
<feature type="region of interest" description="Disordered" evidence="3">
    <location>
        <begin position="90"/>
        <end position="242"/>
    </location>
</feature>
<evidence type="ECO:0000256" key="3">
    <source>
        <dbReference type="SAM" id="MobiDB-lite"/>
    </source>
</evidence>
<feature type="compositionally biased region" description="Basic and acidic residues" evidence="3">
    <location>
        <begin position="118"/>
        <end position="140"/>
    </location>
</feature>
<dbReference type="Proteomes" id="UP001160483">
    <property type="component" value="Unassembled WGS sequence"/>
</dbReference>
<dbReference type="EMBL" id="CAKKTJ010000119">
    <property type="protein sequence ID" value="CAH0474971.1"/>
    <property type="molecule type" value="Genomic_DNA"/>
</dbReference>
<dbReference type="InterPro" id="IPR023780">
    <property type="entry name" value="Chromo_domain"/>
</dbReference>
<dbReference type="GO" id="GO:0005634">
    <property type="term" value="C:nucleus"/>
    <property type="evidence" value="ECO:0007669"/>
    <property type="project" value="UniProtKB-SubCell"/>
</dbReference>
<dbReference type="InterPro" id="IPR051219">
    <property type="entry name" value="Heterochromatin_chromo-domain"/>
</dbReference>